<reference evidence="2" key="1">
    <citation type="submission" date="2016-04" db="EMBL/GenBank/DDBJ databases">
        <authorList>
            <person name="Chen L."/>
            <person name="Zhuang W."/>
            <person name="Wang G."/>
        </authorList>
    </citation>
    <scope>NUCLEOTIDE SEQUENCE [LARGE SCALE GENOMIC DNA]</scope>
    <source>
        <strain evidence="2">208</strain>
    </source>
</reference>
<name>A0A1V9FDW0_9BACT</name>
<evidence type="ECO:0000313" key="2">
    <source>
        <dbReference type="Proteomes" id="UP000192276"/>
    </source>
</evidence>
<dbReference type="OrthoDB" id="668426at2"/>
<gene>
    <name evidence="1" type="ORF">A4R26_05170</name>
</gene>
<accession>A0A1V9FDW0</accession>
<dbReference type="Proteomes" id="UP000192276">
    <property type="component" value="Unassembled WGS sequence"/>
</dbReference>
<dbReference type="STRING" id="550983.A4R26_05170"/>
<dbReference type="EMBL" id="LWBP01000199">
    <property type="protein sequence ID" value="OQP56554.1"/>
    <property type="molecule type" value="Genomic_DNA"/>
</dbReference>
<comment type="caution">
    <text evidence="1">The sequence shown here is derived from an EMBL/GenBank/DDBJ whole genome shotgun (WGS) entry which is preliminary data.</text>
</comment>
<dbReference type="AlphaFoldDB" id="A0A1V9FDW0"/>
<protein>
    <submittedName>
        <fullName evidence="1">Uncharacterized protein</fullName>
    </submittedName>
</protein>
<keyword evidence="2" id="KW-1185">Reference proteome</keyword>
<organism evidence="1 2">
    <name type="scientific">Niastella populi</name>
    <dbReference type="NCBI Taxonomy" id="550983"/>
    <lineage>
        <taxon>Bacteria</taxon>
        <taxon>Pseudomonadati</taxon>
        <taxon>Bacteroidota</taxon>
        <taxon>Chitinophagia</taxon>
        <taxon>Chitinophagales</taxon>
        <taxon>Chitinophagaceae</taxon>
        <taxon>Niastella</taxon>
    </lineage>
</organism>
<evidence type="ECO:0000313" key="1">
    <source>
        <dbReference type="EMBL" id="OQP56554.1"/>
    </source>
</evidence>
<dbReference type="RefSeq" id="WP_081168774.1">
    <property type="nucleotide sequence ID" value="NZ_LWBP01000199.1"/>
</dbReference>
<proteinExistence type="predicted"/>
<sequence length="259" mass="28929">MAKLDGTIQFTGSLQNLSAYKMRGSDKLILRKKGGPTKKQVKHSPNFELTRRNNMEFGGRAISAAFIKRVLHPLLFLADHNITAPFNALLRAIQKMDTESDYGKRHIMLTRQPRLLEGYTLNRTFLFETIVRTPVICHLQEEEIYIDLPALEPGINFMAPGNFAVYKFIAVAGLAPDIYYTEHGYQPGVRDGYFFNHTESDWLPVNASAPARRLTLEAPLNKPADCSTVIALGVAFGVINGMEIKPVKYVGAAKVLMMA</sequence>